<dbReference type="Pfam" id="PF00561">
    <property type="entry name" value="Abhydrolase_1"/>
    <property type="match status" value="1"/>
</dbReference>
<dbReference type="Gene3D" id="3.40.50.1820">
    <property type="entry name" value="alpha/beta hydrolase"/>
    <property type="match status" value="1"/>
</dbReference>
<sequence length="313" mass="33596">MTVTLDAPAGPGSVDGTPGLPEGFGDVFASRWVDIGELRLHAVVGGDGPPLLLLAGWPQTWYAWRLLMPELARDYTVIAPDPRGVGLSGKPAGGYDIGTLARDMVSLMGALGHARFAMVGHDVGMWTGYALAVDHPDRVERLALAEAVIPGLAPSPPIFGPQDVVNRLWHFTFNRLDELNELLVAGREDVFFRWQFANKAANPLAETAIQHYIESIARSPEALRACFAFYRAVTENMAQNAERAATTLTLPVLTIAGERSTGALVEQTIAPVASDVHSIVIPDCGHFPAEEAPAVTLAAVREFLAPYLQARAS</sequence>
<evidence type="ECO:0000313" key="4">
    <source>
        <dbReference type="Proteomes" id="UP000440096"/>
    </source>
</evidence>
<evidence type="ECO:0000256" key="1">
    <source>
        <dbReference type="ARBA" id="ARBA00022801"/>
    </source>
</evidence>
<dbReference type="EMBL" id="WMBA01000012">
    <property type="protein sequence ID" value="MTD54474.1"/>
    <property type="molecule type" value="Genomic_DNA"/>
</dbReference>
<dbReference type="InterPro" id="IPR000639">
    <property type="entry name" value="Epox_hydrolase-like"/>
</dbReference>
<organism evidence="3 4">
    <name type="scientific">Amycolatopsis pithecellobii</name>
    <dbReference type="NCBI Taxonomy" id="664692"/>
    <lineage>
        <taxon>Bacteria</taxon>
        <taxon>Bacillati</taxon>
        <taxon>Actinomycetota</taxon>
        <taxon>Actinomycetes</taxon>
        <taxon>Pseudonocardiales</taxon>
        <taxon>Pseudonocardiaceae</taxon>
        <taxon>Amycolatopsis</taxon>
    </lineage>
</organism>
<dbReference type="Proteomes" id="UP000440096">
    <property type="component" value="Unassembled WGS sequence"/>
</dbReference>
<dbReference type="PRINTS" id="PR00412">
    <property type="entry name" value="EPOXHYDRLASE"/>
</dbReference>
<reference evidence="3 4" key="1">
    <citation type="submission" date="2019-11" db="EMBL/GenBank/DDBJ databases">
        <title>Draft genome of Amycolatopsis RM579.</title>
        <authorList>
            <person name="Duangmal K."/>
            <person name="Mingma R."/>
        </authorList>
    </citation>
    <scope>NUCLEOTIDE SEQUENCE [LARGE SCALE GENOMIC DNA]</scope>
    <source>
        <strain evidence="3 4">RM579</strain>
    </source>
</reference>
<dbReference type="RefSeq" id="WP_154756691.1">
    <property type="nucleotide sequence ID" value="NZ_WMBA01000012.1"/>
</dbReference>
<dbReference type="AlphaFoldDB" id="A0A6N7Z3A0"/>
<gene>
    <name evidence="3" type="ORF">GKO32_10870</name>
</gene>
<comment type="caution">
    <text evidence="3">The sequence shown here is derived from an EMBL/GenBank/DDBJ whole genome shotgun (WGS) entry which is preliminary data.</text>
</comment>
<accession>A0A6N7Z3A0</accession>
<dbReference type="InterPro" id="IPR000073">
    <property type="entry name" value="AB_hydrolase_1"/>
</dbReference>
<dbReference type="OrthoDB" id="3507586at2"/>
<dbReference type="InterPro" id="IPR029058">
    <property type="entry name" value="AB_hydrolase_fold"/>
</dbReference>
<dbReference type="PANTHER" id="PTHR43329">
    <property type="entry name" value="EPOXIDE HYDROLASE"/>
    <property type="match status" value="1"/>
</dbReference>
<name>A0A6N7Z3A0_9PSEU</name>
<evidence type="ECO:0000259" key="2">
    <source>
        <dbReference type="Pfam" id="PF00561"/>
    </source>
</evidence>
<evidence type="ECO:0000313" key="3">
    <source>
        <dbReference type="EMBL" id="MTD54474.1"/>
    </source>
</evidence>
<proteinExistence type="predicted"/>
<feature type="domain" description="AB hydrolase-1" evidence="2">
    <location>
        <begin position="49"/>
        <end position="292"/>
    </location>
</feature>
<keyword evidence="4" id="KW-1185">Reference proteome</keyword>
<protein>
    <submittedName>
        <fullName evidence="3">Alpha/beta fold hydrolase</fullName>
    </submittedName>
</protein>
<keyword evidence="1 3" id="KW-0378">Hydrolase</keyword>
<dbReference type="SUPFAM" id="SSF53474">
    <property type="entry name" value="alpha/beta-Hydrolases"/>
    <property type="match status" value="1"/>
</dbReference>
<dbReference type="GO" id="GO:0016787">
    <property type="term" value="F:hydrolase activity"/>
    <property type="evidence" value="ECO:0007669"/>
    <property type="project" value="UniProtKB-KW"/>
</dbReference>
<dbReference type="PRINTS" id="PR00111">
    <property type="entry name" value="ABHYDROLASE"/>
</dbReference>